<evidence type="ECO:0000256" key="2">
    <source>
        <dbReference type="SAM" id="Phobius"/>
    </source>
</evidence>
<dbReference type="OrthoDB" id="5187715at2"/>
<evidence type="ECO:0000313" key="4">
    <source>
        <dbReference type="Proteomes" id="UP000306985"/>
    </source>
</evidence>
<proteinExistence type="predicted"/>
<name>A0A4U6QNN3_9ACTN</name>
<evidence type="ECO:0000313" key="3">
    <source>
        <dbReference type="EMBL" id="TKV61686.1"/>
    </source>
</evidence>
<feature type="region of interest" description="Disordered" evidence="1">
    <location>
        <begin position="1"/>
        <end position="63"/>
    </location>
</feature>
<dbReference type="InterPro" id="IPR007060">
    <property type="entry name" value="FtsL/DivIC"/>
</dbReference>
<accession>A0A4U6QNN3</accession>
<feature type="compositionally biased region" description="Low complexity" evidence="1">
    <location>
        <begin position="32"/>
        <end position="47"/>
    </location>
</feature>
<organism evidence="3 4">
    <name type="scientific">Nakamurella flava</name>
    <dbReference type="NCBI Taxonomy" id="2576308"/>
    <lineage>
        <taxon>Bacteria</taxon>
        <taxon>Bacillati</taxon>
        <taxon>Actinomycetota</taxon>
        <taxon>Actinomycetes</taxon>
        <taxon>Nakamurellales</taxon>
        <taxon>Nakamurellaceae</taxon>
        <taxon>Nakamurella</taxon>
    </lineage>
</organism>
<dbReference type="AlphaFoldDB" id="A0A4U6QNN3"/>
<dbReference type="EMBL" id="SZZH01000001">
    <property type="protein sequence ID" value="TKV61686.1"/>
    <property type="molecule type" value="Genomic_DNA"/>
</dbReference>
<dbReference type="RefSeq" id="WP_137448991.1">
    <property type="nucleotide sequence ID" value="NZ_SZZH01000001.1"/>
</dbReference>
<keyword evidence="2" id="KW-0472">Membrane</keyword>
<comment type="caution">
    <text evidence="3">The sequence shown here is derived from an EMBL/GenBank/DDBJ whole genome shotgun (WGS) entry which is preliminary data.</text>
</comment>
<keyword evidence="2" id="KW-0812">Transmembrane</keyword>
<evidence type="ECO:0000256" key="1">
    <source>
        <dbReference type="SAM" id="MobiDB-lite"/>
    </source>
</evidence>
<feature type="compositionally biased region" description="Basic residues" evidence="1">
    <location>
        <begin position="16"/>
        <end position="31"/>
    </location>
</feature>
<keyword evidence="4" id="KW-1185">Reference proteome</keyword>
<gene>
    <name evidence="3" type="ORF">FDO65_09075</name>
</gene>
<feature type="transmembrane region" description="Helical" evidence="2">
    <location>
        <begin position="74"/>
        <end position="92"/>
    </location>
</feature>
<dbReference type="Proteomes" id="UP000306985">
    <property type="component" value="Unassembled WGS sequence"/>
</dbReference>
<keyword evidence="2" id="KW-1133">Transmembrane helix</keyword>
<feature type="compositionally biased region" description="Polar residues" evidence="1">
    <location>
        <begin position="1"/>
        <end position="10"/>
    </location>
</feature>
<protein>
    <submittedName>
        <fullName evidence="3">Septum formation initiator family protein</fullName>
    </submittedName>
</protein>
<dbReference type="Pfam" id="PF04977">
    <property type="entry name" value="DivIC"/>
    <property type="match status" value="1"/>
</dbReference>
<sequence length="186" mass="19795">MSSEKPTSGASDGARRTGRSGRPRRAARPRANRPGTAPTTAATGLARRSGRGVSGPAKPAGRTLLPRSRLTRQITALGLVLCAVALSLAFPLRSYLQQRQILSAAQETEQTLEQQKTDLVARREALLDPDYVTAEARRRLQYVKPGDTVFVVHAPALDPTDAGSGTAAPPSGPWYGDLWATLSEPS</sequence>
<reference evidence="3 4" key="1">
    <citation type="submission" date="2019-05" db="EMBL/GenBank/DDBJ databases">
        <title>Nakamurella sp. N5BH11, whole genome shotgun sequence.</title>
        <authorList>
            <person name="Tuo L."/>
        </authorList>
    </citation>
    <scope>NUCLEOTIDE SEQUENCE [LARGE SCALE GENOMIC DNA]</scope>
    <source>
        <strain evidence="3 4">N5BH11</strain>
    </source>
</reference>